<proteinExistence type="predicted"/>
<protein>
    <submittedName>
        <fullName evidence="1">Uncharacterized protein</fullName>
    </submittedName>
</protein>
<organism evidence="1 2">
    <name type="scientific">Sphingobium chlorophenolicum</name>
    <dbReference type="NCBI Taxonomy" id="46429"/>
    <lineage>
        <taxon>Bacteria</taxon>
        <taxon>Pseudomonadati</taxon>
        <taxon>Pseudomonadota</taxon>
        <taxon>Alphaproteobacteria</taxon>
        <taxon>Sphingomonadales</taxon>
        <taxon>Sphingomonadaceae</taxon>
        <taxon>Sphingobium</taxon>
    </lineage>
</organism>
<dbReference type="RefSeq" id="WP_051749902.1">
    <property type="nucleotide sequence ID" value="NZ_JFHR01000063.1"/>
</dbReference>
<name>A0A081R9D2_SPHCR</name>
<dbReference type="eggNOG" id="COG0346">
    <property type="taxonomic scope" value="Bacteria"/>
</dbReference>
<reference evidence="1 2" key="1">
    <citation type="submission" date="2014-02" db="EMBL/GenBank/DDBJ databases">
        <title>Whole genome sequence of Sphingobium chlorophenolicum NBRC 16172.</title>
        <authorList>
            <person name="Gan H.M."/>
            <person name="Gan H.Y."/>
            <person name="Chew T.H."/>
            <person name="Savka M.A."/>
        </authorList>
    </citation>
    <scope>NUCLEOTIDE SEQUENCE [LARGE SCALE GENOMIC DNA]</scope>
    <source>
        <strain evidence="1 2">NBRC 16172</strain>
    </source>
</reference>
<dbReference type="EMBL" id="JFHR01000063">
    <property type="protein sequence ID" value="KEQ51805.1"/>
    <property type="molecule type" value="Genomic_DNA"/>
</dbReference>
<evidence type="ECO:0000313" key="1">
    <source>
        <dbReference type="EMBL" id="KEQ51805.1"/>
    </source>
</evidence>
<accession>A0A081R9D2</accession>
<gene>
    <name evidence="1" type="ORF">BV95_03941</name>
</gene>
<dbReference type="Proteomes" id="UP000028411">
    <property type="component" value="Unassembled WGS sequence"/>
</dbReference>
<evidence type="ECO:0000313" key="2">
    <source>
        <dbReference type="Proteomes" id="UP000028411"/>
    </source>
</evidence>
<sequence>MPKIHVVDVPEFSGLIECARGQEGVRVSETRKGYITISSDEELVFTRRGCGFKPALWYTCLSGGIDGSIREYGRDTLRIGEKVAG</sequence>
<dbReference type="AlphaFoldDB" id="A0A081R9D2"/>
<comment type="caution">
    <text evidence="1">The sequence shown here is derived from an EMBL/GenBank/DDBJ whole genome shotgun (WGS) entry which is preliminary data.</text>
</comment>